<accession>A0A175RD94</accession>
<comment type="caution">
    <text evidence="2">The sequence shown here is derived from an EMBL/GenBank/DDBJ whole genome shotgun (WGS) entry which is preliminary data.</text>
</comment>
<feature type="chain" id="PRO_5008041878" evidence="1">
    <location>
        <begin position="30"/>
        <end position="137"/>
    </location>
</feature>
<evidence type="ECO:0000256" key="1">
    <source>
        <dbReference type="SAM" id="SignalP"/>
    </source>
</evidence>
<gene>
    <name evidence="2" type="ORF">NS226_01300</name>
</gene>
<reference evidence="2 3" key="1">
    <citation type="journal article" date="2016" name="Front. Microbiol.">
        <title>Genomic Resource of Rice Seed Associated Bacteria.</title>
        <authorList>
            <person name="Midha S."/>
            <person name="Bansal K."/>
            <person name="Sharma S."/>
            <person name="Kumar N."/>
            <person name="Patil P.P."/>
            <person name="Chaudhry V."/>
            <person name="Patil P.B."/>
        </authorList>
    </citation>
    <scope>NUCLEOTIDE SEQUENCE [LARGE SCALE GENOMIC DNA]</scope>
    <source>
        <strain evidence="2 3">NS226</strain>
    </source>
</reference>
<dbReference type="AlphaFoldDB" id="A0A175RD94"/>
<proteinExistence type="predicted"/>
<evidence type="ECO:0000313" key="3">
    <source>
        <dbReference type="Proteomes" id="UP000078272"/>
    </source>
</evidence>
<dbReference type="OrthoDB" id="7907227at2"/>
<dbReference type="EMBL" id="LDPZ01000004">
    <property type="protein sequence ID" value="KTQ98339.1"/>
    <property type="molecule type" value="Genomic_DNA"/>
</dbReference>
<protein>
    <submittedName>
        <fullName evidence="2">Curlin</fullName>
    </submittedName>
</protein>
<dbReference type="PATRIC" id="fig|401562.3.peg.3138"/>
<name>A0A175RD94_9HYPH</name>
<dbReference type="Proteomes" id="UP000078272">
    <property type="component" value="Unassembled WGS sequence"/>
</dbReference>
<organism evidence="2 3">
    <name type="scientific">Aureimonas ureilytica</name>
    <dbReference type="NCBI Taxonomy" id="401562"/>
    <lineage>
        <taxon>Bacteria</taxon>
        <taxon>Pseudomonadati</taxon>
        <taxon>Pseudomonadota</taxon>
        <taxon>Alphaproteobacteria</taxon>
        <taxon>Hyphomicrobiales</taxon>
        <taxon>Aurantimonadaceae</taxon>
        <taxon>Aureimonas</taxon>
    </lineage>
</organism>
<keyword evidence="1" id="KW-0732">Signal</keyword>
<evidence type="ECO:0000313" key="2">
    <source>
        <dbReference type="EMBL" id="KTQ98339.1"/>
    </source>
</evidence>
<dbReference type="STRING" id="401562.NS365_16555"/>
<feature type="signal peptide" evidence="1">
    <location>
        <begin position="1"/>
        <end position="29"/>
    </location>
</feature>
<sequence>MKTSSFKPLVIALAFAGLVQGLSTLPAQAGGQVSWSLAPSDRGAAEALSTGMRLYSIARDLRGGSIDQRGYGNAAGLAQRGRGNIGLIQQRGNGHSGTLQQNGNDNAYALFQYGKNARDAVVQNGNGQSGATFSYGW</sequence>
<dbReference type="RefSeq" id="WP_058633552.1">
    <property type="nucleotide sequence ID" value="NZ_LDPZ01000004.1"/>
</dbReference>